<gene>
    <name evidence="1" type="ORF">NE619_15940</name>
</gene>
<dbReference type="Proteomes" id="UP001524502">
    <property type="component" value="Unassembled WGS sequence"/>
</dbReference>
<evidence type="ECO:0000313" key="1">
    <source>
        <dbReference type="EMBL" id="MCQ4638225.1"/>
    </source>
</evidence>
<proteinExistence type="predicted"/>
<feature type="non-terminal residue" evidence="1">
    <location>
        <position position="1"/>
    </location>
</feature>
<organism evidence="1 2">
    <name type="scientific">Anaerovorax odorimutans</name>
    <dbReference type="NCBI Taxonomy" id="109327"/>
    <lineage>
        <taxon>Bacteria</taxon>
        <taxon>Bacillati</taxon>
        <taxon>Bacillota</taxon>
        <taxon>Clostridia</taxon>
        <taxon>Peptostreptococcales</taxon>
        <taxon>Anaerovoracaceae</taxon>
        <taxon>Anaerovorax</taxon>
    </lineage>
</organism>
<dbReference type="EMBL" id="JANFXK010000023">
    <property type="protein sequence ID" value="MCQ4638225.1"/>
    <property type="molecule type" value="Genomic_DNA"/>
</dbReference>
<name>A0ABT1RSP8_9FIRM</name>
<accession>A0ABT1RSP8</accession>
<comment type="caution">
    <text evidence="1">The sequence shown here is derived from an EMBL/GenBank/DDBJ whole genome shotgun (WGS) entry which is preliminary data.</text>
</comment>
<evidence type="ECO:0000313" key="2">
    <source>
        <dbReference type="Proteomes" id="UP001524502"/>
    </source>
</evidence>
<dbReference type="RefSeq" id="WP_256133419.1">
    <property type="nucleotide sequence ID" value="NZ_JANFXK010000023.1"/>
</dbReference>
<protein>
    <submittedName>
        <fullName evidence="1">Uncharacterized protein</fullName>
    </submittedName>
</protein>
<keyword evidence="2" id="KW-1185">Reference proteome</keyword>
<sequence length="82" mass="9508">RNFSLFFQKVTAGRSPAQLHVYSLSRQSNKSQGFFKKWNSGNFFVFLRKVTHISTFPRPPKRPTAQICIFYGSEPPQTHIFA</sequence>
<reference evidence="1 2" key="1">
    <citation type="submission" date="2022-06" db="EMBL/GenBank/DDBJ databases">
        <title>Isolation of gut microbiota from human fecal samples.</title>
        <authorList>
            <person name="Pamer E.G."/>
            <person name="Barat B."/>
            <person name="Waligurski E."/>
            <person name="Medina S."/>
            <person name="Paddock L."/>
            <person name="Mostad J."/>
        </authorList>
    </citation>
    <scope>NUCLEOTIDE SEQUENCE [LARGE SCALE GENOMIC DNA]</scope>
    <source>
        <strain evidence="1 2">SL.3.17</strain>
    </source>
</reference>